<dbReference type="AlphaFoldDB" id="A0AAN0T7U8"/>
<evidence type="ECO:0000313" key="2">
    <source>
        <dbReference type="Proteomes" id="UP000032024"/>
    </source>
</evidence>
<dbReference type="EMBL" id="CP010525">
    <property type="protein sequence ID" value="AJO24442.1"/>
    <property type="molecule type" value="Genomic_DNA"/>
</dbReference>
<gene>
    <name evidence="1" type="ORF">SB48_HM08orf05802</name>
</gene>
<proteinExistence type="predicted"/>
<sequence length="60" mass="7189">MACLETFSSLSFLLCLIVQGITLESPFYQFMSICERKKLFKIFRENVDNFVERNYYEFVS</sequence>
<protein>
    <submittedName>
        <fullName evidence="1">Uncharacterized protein</fullName>
    </submittedName>
</protein>
<keyword evidence="2" id="KW-1185">Reference proteome</keyword>
<organism evidence="1 2">
    <name type="scientific">Heyndrickxia coagulans</name>
    <name type="common">Weizmannia coagulans</name>
    <dbReference type="NCBI Taxonomy" id="1398"/>
    <lineage>
        <taxon>Bacteria</taxon>
        <taxon>Bacillati</taxon>
        <taxon>Bacillota</taxon>
        <taxon>Bacilli</taxon>
        <taxon>Bacillales</taxon>
        <taxon>Bacillaceae</taxon>
        <taxon>Heyndrickxia</taxon>
    </lineage>
</organism>
<dbReference type="Proteomes" id="UP000032024">
    <property type="component" value="Chromosome"/>
</dbReference>
<accession>A0AAN0T7U8</accession>
<name>A0AAN0T7U8_HEYCO</name>
<reference evidence="2" key="1">
    <citation type="submission" date="2015-01" db="EMBL/GenBank/DDBJ databases">
        <title>Comparative genome analysis of Bacillus coagulans HM-08, Clostridium butyricum HM-68, Bacillus subtilis HM-66 and Bacillus paralicheniformis BL-09.</title>
        <authorList>
            <person name="Zhang H."/>
        </authorList>
    </citation>
    <scope>NUCLEOTIDE SEQUENCE [LARGE SCALE GENOMIC DNA]</scope>
    <source>
        <strain evidence="2">HM-08</strain>
    </source>
</reference>
<evidence type="ECO:0000313" key="1">
    <source>
        <dbReference type="EMBL" id="AJO24442.1"/>
    </source>
</evidence>